<evidence type="ECO:0000256" key="1">
    <source>
        <dbReference type="SAM" id="MobiDB-lite"/>
    </source>
</evidence>
<dbReference type="Pfam" id="PF13663">
    <property type="entry name" value="DUF4148"/>
    <property type="match status" value="1"/>
</dbReference>
<dbReference type="Proteomes" id="UP000183667">
    <property type="component" value="Unassembled WGS sequence"/>
</dbReference>
<protein>
    <recommendedName>
        <fullName evidence="11">DUF4148 domain-containing protein</fullName>
    </recommendedName>
</protein>
<gene>
    <name evidence="6" type="ORF">BGV66_14975</name>
    <name evidence="3" type="ORF">WJ53_35175</name>
    <name evidence="4" type="ORF">WJ68_21175</name>
    <name evidence="5" type="ORF">WJ96_17170</name>
</gene>
<evidence type="ECO:0000256" key="2">
    <source>
        <dbReference type="SAM" id="SignalP"/>
    </source>
</evidence>
<evidence type="ECO:0000313" key="5">
    <source>
        <dbReference type="EMBL" id="KVP91866.1"/>
    </source>
</evidence>
<dbReference type="Proteomes" id="UP000057910">
    <property type="component" value="Unassembled WGS sequence"/>
</dbReference>
<evidence type="ECO:0000313" key="6">
    <source>
        <dbReference type="EMBL" id="OJA46719.1"/>
    </source>
</evidence>
<feature type="chain" id="PRO_5014528679" description="DUF4148 domain-containing protein" evidence="2">
    <location>
        <begin position="22"/>
        <end position="98"/>
    </location>
</feature>
<dbReference type="InterPro" id="IPR025421">
    <property type="entry name" value="DUF4148"/>
</dbReference>
<keyword evidence="2" id="KW-0732">Signal</keyword>
<dbReference type="AlphaFoldDB" id="A0A102YZB5"/>
<dbReference type="Proteomes" id="UP000061665">
    <property type="component" value="Unassembled WGS sequence"/>
</dbReference>
<evidence type="ECO:0000313" key="9">
    <source>
        <dbReference type="Proteomes" id="UP000061665"/>
    </source>
</evidence>
<dbReference type="EMBL" id="LPBJ01000086">
    <property type="protein sequence ID" value="KVP91866.1"/>
    <property type="molecule type" value="Genomic_DNA"/>
</dbReference>
<name>A0A102YZB5_9BURK</name>
<keyword evidence="7" id="KW-1185">Reference proteome</keyword>
<reference evidence="6" key="3">
    <citation type="submission" date="2016-08" db="EMBL/GenBank/DDBJ databases">
        <authorList>
            <person name="Price E.P."/>
            <person name="Currie B.J."/>
            <person name="Wagner D.M."/>
        </authorList>
    </citation>
    <scope>NUCLEOTIDE SEQUENCE</scope>
    <source>
        <strain evidence="6">MSMB0103</strain>
    </source>
</reference>
<reference evidence="10" key="2">
    <citation type="submission" date="2016-08" db="EMBL/GenBank/DDBJ databases">
        <title>Population biology and virulence potential of Burkholderia ubonensis.</title>
        <authorList>
            <person name="Price E.P."/>
            <person name="Currie B.J."/>
            <person name="Wagner D.M."/>
        </authorList>
    </citation>
    <scope>NUCLEOTIDE SEQUENCE [LARGE SCALE GENOMIC DNA]</scope>
    <source>
        <strain evidence="10">MSMB0103</strain>
    </source>
</reference>
<evidence type="ECO:0008006" key="11">
    <source>
        <dbReference type="Google" id="ProtNLM"/>
    </source>
</evidence>
<feature type="region of interest" description="Disordered" evidence="1">
    <location>
        <begin position="72"/>
        <end position="98"/>
    </location>
</feature>
<dbReference type="EMBL" id="MEAU01000021">
    <property type="protein sequence ID" value="OJA46719.1"/>
    <property type="molecule type" value="Genomic_DNA"/>
</dbReference>
<organism evidence="5 7">
    <name type="scientific">Burkholderia ubonensis</name>
    <dbReference type="NCBI Taxonomy" id="101571"/>
    <lineage>
        <taxon>Bacteria</taxon>
        <taxon>Pseudomonadati</taxon>
        <taxon>Pseudomonadota</taxon>
        <taxon>Betaproteobacteria</taxon>
        <taxon>Burkholderiales</taxon>
        <taxon>Burkholderiaceae</taxon>
        <taxon>Burkholderia</taxon>
        <taxon>Burkholderia cepacia complex</taxon>
    </lineage>
</organism>
<accession>A0A102YZB5</accession>
<proteinExistence type="predicted"/>
<dbReference type="Proteomes" id="UP000056453">
    <property type="component" value="Unassembled WGS sequence"/>
</dbReference>
<evidence type="ECO:0000313" key="3">
    <source>
        <dbReference type="EMBL" id="KVM33868.1"/>
    </source>
</evidence>
<sequence>MKSALSLLVAAAFAAPVASFAQSQPAGEPVTRSEVVSQLQQLEQAGYKPSRNQYPADIQAAEARVAQTSGVGSEAGAAAQSGTRVTPAHGADMLISHH</sequence>
<evidence type="ECO:0000313" key="10">
    <source>
        <dbReference type="Proteomes" id="UP000183667"/>
    </source>
</evidence>
<evidence type="ECO:0000313" key="8">
    <source>
        <dbReference type="Proteomes" id="UP000057910"/>
    </source>
</evidence>
<evidence type="ECO:0000313" key="7">
    <source>
        <dbReference type="Proteomes" id="UP000056453"/>
    </source>
</evidence>
<dbReference type="EMBL" id="LOZE01000047">
    <property type="protein sequence ID" value="KVM33868.1"/>
    <property type="molecule type" value="Genomic_DNA"/>
</dbReference>
<evidence type="ECO:0000313" key="4">
    <source>
        <dbReference type="EMBL" id="KVN79230.1"/>
    </source>
</evidence>
<dbReference type="EMBL" id="LPAD01000089">
    <property type="protein sequence ID" value="KVN79230.1"/>
    <property type="molecule type" value="Genomic_DNA"/>
</dbReference>
<comment type="caution">
    <text evidence="5">The sequence shown here is derived from an EMBL/GenBank/DDBJ whole genome shotgun (WGS) entry which is preliminary data.</text>
</comment>
<reference evidence="7 8" key="1">
    <citation type="submission" date="2015-11" db="EMBL/GenBank/DDBJ databases">
        <title>Expanding the genomic diversity of Burkholderia species for the development of highly accurate diagnostics.</title>
        <authorList>
            <person name="Sahl J."/>
            <person name="Keim P."/>
            <person name="Wagner D."/>
        </authorList>
    </citation>
    <scope>NUCLEOTIDE SEQUENCE [LARGE SCALE GENOMIC DNA]</scope>
    <source>
        <strain evidence="4 8">MSMB1585WGS</strain>
        <strain evidence="5 7">MSMB1808WGS</strain>
        <strain evidence="3 9">MSMB2058</strain>
    </source>
</reference>
<dbReference type="RefSeq" id="WP_042584044.1">
    <property type="nucleotide sequence ID" value="NZ_LOVC01000089.1"/>
</dbReference>
<feature type="signal peptide" evidence="2">
    <location>
        <begin position="1"/>
        <end position="21"/>
    </location>
</feature>